<dbReference type="AlphaFoldDB" id="A0A0E9WD25"/>
<proteinExistence type="predicted"/>
<sequence length="78" mass="8711">MNLHVFELILNPPFLKDKSLTLQTARMHPGPPAYDQPGSDVAEHTGIVQMSNWGETYVQNYTWVLLGQGSTVSAKVRK</sequence>
<name>A0A0E9WD25_ANGAN</name>
<accession>A0A0E9WD25</accession>
<reference evidence="1" key="2">
    <citation type="journal article" date="2015" name="Fish Shellfish Immunol.">
        <title>Early steps in the European eel (Anguilla anguilla)-Vibrio vulnificus interaction in the gills: Role of the RtxA13 toxin.</title>
        <authorList>
            <person name="Callol A."/>
            <person name="Pajuelo D."/>
            <person name="Ebbesson L."/>
            <person name="Teles M."/>
            <person name="MacKenzie S."/>
            <person name="Amaro C."/>
        </authorList>
    </citation>
    <scope>NUCLEOTIDE SEQUENCE</scope>
</reference>
<organism evidence="1">
    <name type="scientific">Anguilla anguilla</name>
    <name type="common">European freshwater eel</name>
    <name type="synonym">Muraena anguilla</name>
    <dbReference type="NCBI Taxonomy" id="7936"/>
    <lineage>
        <taxon>Eukaryota</taxon>
        <taxon>Metazoa</taxon>
        <taxon>Chordata</taxon>
        <taxon>Craniata</taxon>
        <taxon>Vertebrata</taxon>
        <taxon>Euteleostomi</taxon>
        <taxon>Actinopterygii</taxon>
        <taxon>Neopterygii</taxon>
        <taxon>Teleostei</taxon>
        <taxon>Anguilliformes</taxon>
        <taxon>Anguillidae</taxon>
        <taxon>Anguilla</taxon>
    </lineage>
</organism>
<protein>
    <submittedName>
        <fullName evidence="1">Uncharacterized protein</fullName>
    </submittedName>
</protein>
<evidence type="ECO:0000313" key="1">
    <source>
        <dbReference type="EMBL" id="JAH87475.1"/>
    </source>
</evidence>
<dbReference type="EMBL" id="GBXM01021102">
    <property type="protein sequence ID" value="JAH87475.1"/>
    <property type="molecule type" value="Transcribed_RNA"/>
</dbReference>
<reference evidence="1" key="1">
    <citation type="submission" date="2014-11" db="EMBL/GenBank/DDBJ databases">
        <authorList>
            <person name="Amaro Gonzalez C."/>
        </authorList>
    </citation>
    <scope>NUCLEOTIDE SEQUENCE</scope>
</reference>